<comment type="caution">
    <text evidence="3">The sequence shown here is derived from an EMBL/GenBank/DDBJ whole genome shotgun (WGS) entry which is preliminary data.</text>
</comment>
<evidence type="ECO:0000259" key="1">
    <source>
        <dbReference type="Pfam" id="PF18082"/>
    </source>
</evidence>
<proteinExistence type="predicted"/>
<name>A0A9X4L109_9BACL</name>
<sequence>MDIASLGAAIGLHPDASALVLEYDRTEGGNYSAHKASFLRDREAMLASVKQRADYRPFLLYFFVRMAVDVHDEYRLRDIPDEVHTDTFSDIRIWSEVCKTTYGEYGIEESGWLQGHVRLALFRLGRLQFQPIALDRDLIFGERKFAKGGLVLNVHIPVGGPLDPQAALASFARARAFFRGVPPIFVCHSWLLYPGLDQVLESDSNIMQFQRLFEIYEVDETSRQAEERIFGIGAVTDDPAAYEARTGLQRRAKAYLASGGKLGAGRGIYTVDEVRG</sequence>
<feature type="domain" description="N-acyltransferase N-terminal" evidence="1">
    <location>
        <begin position="1"/>
        <end position="119"/>
    </location>
</feature>
<keyword evidence="3" id="KW-0012">Acyltransferase</keyword>
<reference evidence="3" key="1">
    <citation type="submission" date="2022-10" db="EMBL/GenBank/DDBJ databases">
        <title>Comparative genomic analysis of Cohnella hashimotonis sp. nov., isolated from the International Space Station.</title>
        <authorList>
            <person name="Simpson A."/>
            <person name="Venkateswaran K."/>
        </authorList>
    </citation>
    <scope>NUCLEOTIDE SEQUENCE</scope>
    <source>
        <strain evidence="3">DSM 28161</strain>
    </source>
</reference>
<dbReference type="GO" id="GO:0016746">
    <property type="term" value="F:acyltransferase activity"/>
    <property type="evidence" value="ECO:0007669"/>
    <property type="project" value="UniProtKB-KW"/>
</dbReference>
<accession>A0A9X4L109</accession>
<gene>
    <name evidence="3" type="ORF">OMP40_38645</name>
</gene>
<dbReference type="RefSeq" id="WP_277539518.1">
    <property type="nucleotide sequence ID" value="NZ_JAPDIA010000009.1"/>
</dbReference>
<dbReference type="Pfam" id="PF18164">
    <property type="entry name" value="GNAT_C"/>
    <property type="match status" value="1"/>
</dbReference>
<dbReference type="InterPro" id="IPR041273">
    <property type="entry name" value="NAT_N"/>
</dbReference>
<dbReference type="EMBL" id="JAPDIA010000009">
    <property type="protein sequence ID" value="MDG0814548.1"/>
    <property type="molecule type" value="Genomic_DNA"/>
</dbReference>
<organism evidence="3 4">
    <name type="scientific">Cohnella rhizosphaerae</name>
    <dbReference type="NCBI Taxonomy" id="1457232"/>
    <lineage>
        <taxon>Bacteria</taxon>
        <taxon>Bacillati</taxon>
        <taxon>Bacillota</taxon>
        <taxon>Bacilli</taxon>
        <taxon>Bacillales</taxon>
        <taxon>Paenibacillaceae</taxon>
        <taxon>Cohnella</taxon>
    </lineage>
</organism>
<keyword evidence="3" id="KW-0808">Transferase</keyword>
<dbReference type="InterPro" id="IPR041644">
    <property type="entry name" value="GNAT_C"/>
</dbReference>
<keyword evidence="4" id="KW-1185">Reference proteome</keyword>
<feature type="domain" description="GNAT-like C-terminal" evidence="2">
    <location>
        <begin position="121"/>
        <end position="268"/>
    </location>
</feature>
<dbReference type="AlphaFoldDB" id="A0A9X4L109"/>
<evidence type="ECO:0000313" key="3">
    <source>
        <dbReference type="EMBL" id="MDG0814548.1"/>
    </source>
</evidence>
<dbReference type="Proteomes" id="UP001153404">
    <property type="component" value="Unassembled WGS sequence"/>
</dbReference>
<dbReference type="Pfam" id="PF18082">
    <property type="entry name" value="NAT_N"/>
    <property type="match status" value="1"/>
</dbReference>
<dbReference type="Gene3D" id="3.40.630.120">
    <property type="match status" value="1"/>
</dbReference>
<evidence type="ECO:0000259" key="2">
    <source>
        <dbReference type="Pfam" id="PF18164"/>
    </source>
</evidence>
<protein>
    <submittedName>
        <fullName evidence="3">Acyltransferase domain-containing protein</fullName>
    </submittedName>
</protein>
<evidence type="ECO:0000313" key="4">
    <source>
        <dbReference type="Proteomes" id="UP001153404"/>
    </source>
</evidence>